<keyword evidence="1" id="KW-0472">Membrane</keyword>
<evidence type="ECO:0000256" key="1">
    <source>
        <dbReference type="SAM" id="Phobius"/>
    </source>
</evidence>
<gene>
    <name evidence="2" type="ORF">BofuT4_P035390.1</name>
</gene>
<proteinExistence type="predicted"/>
<feature type="transmembrane region" description="Helical" evidence="1">
    <location>
        <begin position="36"/>
        <end position="56"/>
    </location>
</feature>
<dbReference type="Proteomes" id="UP000008177">
    <property type="component" value="Unplaced contigs"/>
</dbReference>
<evidence type="ECO:0000313" key="3">
    <source>
        <dbReference type="Proteomes" id="UP000008177"/>
    </source>
</evidence>
<keyword evidence="1" id="KW-0812">Transmembrane</keyword>
<dbReference type="AlphaFoldDB" id="G2Y6J4"/>
<reference evidence="3" key="1">
    <citation type="journal article" date="2011" name="PLoS Genet.">
        <title>Genomic analysis of the necrotrophic fungal pathogens Sclerotinia sclerotiorum and Botrytis cinerea.</title>
        <authorList>
            <person name="Amselem J."/>
            <person name="Cuomo C.A."/>
            <person name="van Kan J.A."/>
            <person name="Viaud M."/>
            <person name="Benito E.P."/>
            <person name="Couloux A."/>
            <person name="Coutinho P.M."/>
            <person name="de Vries R.P."/>
            <person name="Dyer P.S."/>
            <person name="Fillinger S."/>
            <person name="Fournier E."/>
            <person name="Gout L."/>
            <person name="Hahn M."/>
            <person name="Kohn L."/>
            <person name="Lapalu N."/>
            <person name="Plummer K.M."/>
            <person name="Pradier J.M."/>
            <person name="Quevillon E."/>
            <person name="Sharon A."/>
            <person name="Simon A."/>
            <person name="ten Have A."/>
            <person name="Tudzynski B."/>
            <person name="Tudzynski P."/>
            <person name="Wincker P."/>
            <person name="Andrew M."/>
            <person name="Anthouard V."/>
            <person name="Beever R.E."/>
            <person name="Beffa R."/>
            <person name="Benoit I."/>
            <person name="Bouzid O."/>
            <person name="Brault B."/>
            <person name="Chen Z."/>
            <person name="Choquer M."/>
            <person name="Collemare J."/>
            <person name="Cotton P."/>
            <person name="Danchin E.G."/>
            <person name="Da Silva C."/>
            <person name="Gautier A."/>
            <person name="Giraud C."/>
            <person name="Giraud T."/>
            <person name="Gonzalez C."/>
            <person name="Grossetete S."/>
            <person name="Guldener U."/>
            <person name="Henrissat B."/>
            <person name="Howlett B.J."/>
            <person name="Kodira C."/>
            <person name="Kretschmer M."/>
            <person name="Lappartient A."/>
            <person name="Leroch M."/>
            <person name="Levis C."/>
            <person name="Mauceli E."/>
            <person name="Neuveglise C."/>
            <person name="Oeser B."/>
            <person name="Pearson M."/>
            <person name="Poulain J."/>
            <person name="Poussereau N."/>
            <person name="Quesneville H."/>
            <person name="Rascle C."/>
            <person name="Schumacher J."/>
            <person name="Segurens B."/>
            <person name="Sexton A."/>
            <person name="Silva E."/>
            <person name="Sirven C."/>
            <person name="Soanes D.M."/>
            <person name="Talbot N.J."/>
            <person name="Templeton M."/>
            <person name="Yandava C."/>
            <person name="Yarden O."/>
            <person name="Zeng Q."/>
            <person name="Rollins J.A."/>
            <person name="Lebrun M.H."/>
            <person name="Dickman M."/>
        </authorList>
    </citation>
    <scope>NUCLEOTIDE SEQUENCE [LARGE SCALE GENOMIC DNA]</scope>
    <source>
        <strain evidence="3">T4</strain>
    </source>
</reference>
<organism evidence="2 3">
    <name type="scientific">Botryotinia fuckeliana (strain T4)</name>
    <name type="common">Noble rot fungus</name>
    <name type="synonym">Botrytis cinerea</name>
    <dbReference type="NCBI Taxonomy" id="999810"/>
    <lineage>
        <taxon>Eukaryota</taxon>
        <taxon>Fungi</taxon>
        <taxon>Dikarya</taxon>
        <taxon>Ascomycota</taxon>
        <taxon>Pezizomycotina</taxon>
        <taxon>Leotiomycetes</taxon>
        <taxon>Helotiales</taxon>
        <taxon>Sclerotiniaceae</taxon>
        <taxon>Botrytis</taxon>
    </lineage>
</organism>
<accession>G2Y6J4</accession>
<dbReference type="HOGENOM" id="CLU_1885455_0_0_1"/>
<dbReference type="InParanoid" id="G2Y6J4"/>
<dbReference type="OrthoDB" id="3520397at2759"/>
<evidence type="ECO:0000313" key="2">
    <source>
        <dbReference type="EMBL" id="CCD48246.1"/>
    </source>
</evidence>
<dbReference type="EMBL" id="FQ790292">
    <property type="protein sequence ID" value="CCD48246.1"/>
    <property type="molecule type" value="Genomic_DNA"/>
</dbReference>
<name>G2Y6J4_BOTF4</name>
<protein>
    <submittedName>
        <fullName evidence="2">Uncharacterized protein</fullName>
    </submittedName>
</protein>
<keyword evidence="1" id="KW-1133">Transmembrane helix</keyword>
<sequence>MKMLPSIFHDTIKIKVGNKGVLIYTKNSWTEALKTILSLVIWLAVFKLVGVVLAAVTHRFERDPKEEDVRITQMALLIQRELKSRIQTGVGVGGQTLLQRRQQIRLWRSLTVEEKVKLISNMDLRRRSGTFFLED</sequence>